<proteinExistence type="predicted"/>
<dbReference type="AlphaFoldDB" id="A0A8J3YPC6"/>
<name>A0A8J3YPC6_9ACTN</name>
<protein>
    <recommendedName>
        <fullName evidence="2">SHOCT domain-containing protein</fullName>
    </recommendedName>
</protein>
<evidence type="ECO:0000256" key="1">
    <source>
        <dbReference type="SAM" id="Phobius"/>
    </source>
</evidence>
<feature type="domain" description="SHOCT" evidence="2">
    <location>
        <begin position="41"/>
        <end position="64"/>
    </location>
</feature>
<keyword evidence="1" id="KW-0472">Membrane</keyword>
<evidence type="ECO:0000259" key="2">
    <source>
        <dbReference type="Pfam" id="PF09851"/>
    </source>
</evidence>
<evidence type="ECO:0000313" key="4">
    <source>
        <dbReference type="Proteomes" id="UP000619260"/>
    </source>
</evidence>
<reference evidence="3" key="1">
    <citation type="submission" date="2021-01" db="EMBL/GenBank/DDBJ databases">
        <title>Whole genome shotgun sequence of Virgisporangium aliadipatigenens NBRC 105644.</title>
        <authorList>
            <person name="Komaki H."/>
            <person name="Tamura T."/>
        </authorList>
    </citation>
    <scope>NUCLEOTIDE SEQUENCE</scope>
    <source>
        <strain evidence="3">NBRC 105644</strain>
    </source>
</reference>
<dbReference type="EMBL" id="BOPF01000019">
    <property type="protein sequence ID" value="GIJ48107.1"/>
    <property type="molecule type" value="Genomic_DNA"/>
</dbReference>
<comment type="caution">
    <text evidence="3">The sequence shown here is derived from an EMBL/GenBank/DDBJ whole genome shotgun (WGS) entry which is preliminary data.</text>
</comment>
<feature type="transmembrane region" description="Helical" evidence="1">
    <location>
        <begin position="12"/>
        <end position="34"/>
    </location>
</feature>
<gene>
    <name evidence="3" type="ORF">Val02_49930</name>
</gene>
<keyword evidence="1" id="KW-1133">Transmembrane helix</keyword>
<accession>A0A8J3YPC6</accession>
<evidence type="ECO:0000313" key="3">
    <source>
        <dbReference type="EMBL" id="GIJ48107.1"/>
    </source>
</evidence>
<keyword evidence="4" id="KW-1185">Reference proteome</keyword>
<dbReference type="Proteomes" id="UP000619260">
    <property type="component" value="Unassembled WGS sequence"/>
</dbReference>
<keyword evidence="1" id="KW-0812">Transmembrane</keyword>
<dbReference type="Pfam" id="PF09851">
    <property type="entry name" value="SHOCT"/>
    <property type="match status" value="1"/>
</dbReference>
<organism evidence="3 4">
    <name type="scientific">Virgisporangium aliadipatigenens</name>
    <dbReference type="NCBI Taxonomy" id="741659"/>
    <lineage>
        <taxon>Bacteria</taxon>
        <taxon>Bacillati</taxon>
        <taxon>Actinomycetota</taxon>
        <taxon>Actinomycetes</taxon>
        <taxon>Micromonosporales</taxon>
        <taxon>Micromonosporaceae</taxon>
        <taxon>Virgisporangium</taxon>
    </lineage>
</organism>
<sequence>MNGMHSGMAGWSQLVVLFDLAVFTAVLGALVAVLSGGKVSRILAERYARGEIDEDEYHRRRAILRRGR</sequence>
<dbReference type="InterPro" id="IPR018649">
    <property type="entry name" value="SHOCT"/>
</dbReference>